<accession>A0A699YPN6</accession>
<gene>
    <name evidence="2" type="ORF">HaLaN_03937</name>
</gene>
<dbReference type="EMBL" id="BLLF01000193">
    <property type="protein sequence ID" value="GFH08896.1"/>
    <property type="molecule type" value="Genomic_DNA"/>
</dbReference>
<evidence type="ECO:0000313" key="2">
    <source>
        <dbReference type="EMBL" id="GFH08896.1"/>
    </source>
</evidence>
<proteinExistence type="predicted"/>
<keyword evidence="3" id="KW-1185">Reference proteome</keyword>
<feature type="region of interest" description="Disordered" evidence="1">
    <location>
        <begin position="87"/>
        <end position="148"/>
    </location>
</feature>
<organism evidence="2 3">
    <name type="scientific">Haematococcus lacustris</name>
    <name type="common">Green alga</name>
    <name type="synonym">Haematococcus pluvialis</name>
    <dbReference type="NCBI Taxonomy" id="44745"/>
    <lineage>
        <taxon>Eukaryota</taxon>
        <taxon>Viridiplantae</taxon>
        <taxon>Chlorophyta</taxon>
        <taxon>core chlorophytes</taxon>
        <taxon>Chlorophyceae</taxon>
        <taxon>CS clade</taxon>
        <taxon>Chlamydomonadales</taxon>
        <taxon>Haematococcaceae</taxon>
        <taxon>Haematococcus</taxon>
    </lineage>
</organism>
<name>A0A699YPN6_HAELA</name>
<dbReference type="Proteomes" id="UP000485058">
    <property type="component" value="Unassembled WGS sequence"/>
</dbReference>
<feature type="compositionally biased region" description="Pro residues" evidence="1">
    <location>
        <begin position="25"/>
        <end position="34"/>
    </location>
</feature>
<feature type="region of interest" description="Disordered" evidence="1">
    <location>
        <begin position="15"/>
        <end position="70"/>
    </location>
</feature>
<evidence type="ECO:0000256" key="1">
    <source>
        <dbReference type="SAM" id="MobiDB-lite"/>
    </source>
</evidence>
<evidence type="ECO:0000313" key="3">
    <source>
        <dbReference type="Proteomes" id="UP000485058"/>
    </source>
</evidence>
<dbReference type="AlphaFoldDB" id="A0A699YPN6"/>
<sequence>MADYAAQLAVYQQAVQAAGQAAPEQLPPDMPPPGWLAAHPQATWHSGAVAQAGPDGFMPAPGPAPGVPFARSESAIRRSYLYENGPMSPFQAPNALKAPEVPEAPKVPTGTPETSLGLPHPPQGITKGPEPDDEYDDLARRLDALKRR</sequence>
<comment type="caution">
    <text evidence="2">The sequence shown here is derived from an EMBL/GenBank/DDBJ whole genome shotgun (WGS) entry which is preliminary data.</text>
</comment>
<protein>
    <submittedName>
        <fullName evidence="2">Uncharacterized protein</fullName>
    </submittedName>
</protein>
<feature type="compositionally biased region" description="Basic and acidic residues" evidence="1">
    <location>
        <begin position="137"/>
        <end position="148"/>
    </location>
</feature>
<reference evidence="2 3" key="1">
    <citation type="submission" date="2020-02" db="EMBL/GenBank/DDBJ databases">
        <title>Draft genome sequence of Haematococcus lacustris strain NIES-144.</title>
        <authorList>
            <person name="Morimoto D."/>
            <person name="Nakagawa S."/>
            <person name="Yoshida T."/>
            <person name="Sawayama S."/>
        </authorList>
    </citation>
    <scope>NUCLEOTIDE SEQUENCE [LARGE SCALE GENOMIC DNA]</scope>
    <source>
        <strain evidence="2 3">NIES-144</strain>
    </source>
</reference>